<protein>
    <submittedName>
        <fullName evidence="13">Fc epsilon receptor Ia</fullName>
    </submittedName>
</protein>
<keyword evidence="5 10" id="KW-1133">Transmembrane helix</keyword>
<dbReference type="SUPFAM" id="SSF48726">
    <property type="entry name" value="Immunoglobulin"/>
    <property type="match status" value="2"/>
</dbReference>
<keyword evidence="4 11" id="KW-0732">Signal</keyword>
<dbReference type="GO" id="GO:0005886">
    <property type="term" value="C:plasma membrane"/>
    <property type="evidence" value="ECO:0007669"/>
    <property type="project" value="UniProtKB-SubCell"/>
</dbReference>
<evidence type="ECO:0000256" key="10">
    <source>
        <dbReference type="SAM" id="Phobius"/>
    </source>
</evidence>
<dbReference type="CTD" id="2205"/>
<dbReference type="Proteomes" id="UP000002494">
    <property type="component" value="Chromosome 13"/>
</dbReference>
<dbReference type="PANTHER" id="PTHR11481">
    <property type="entry name" value="IMMUNOGLOBULIN FC RECEPTOR"/>
    <property type="match status" value="1"/>
</dbReference>
<dbReference type="CDD" id="cd05753">
    <property type="entry name" value="Ig2_FcgammaR_like"/>
    <property type="match status" value="1"/>
</dbReference>
<dbReference type="InterPro" id="IPR036179">
    <property type="entry name" value="Ig-like_dom_sf"/>
</dbReference>
<sequence>MDTGGSARLCLALVLISTQKSVVSLDPPWIRILTGDKVTLICNGNNSSQMNSTKWIHNDSISNVKSSHWVIVSATIQDSGKYICQKQGFYKSKPVYLNVMQEWLLLQSSADVVLDNGSFDIRCRSWKKWKVHKVIYYKDDIAFKYSYDSNNISIRKATFNDSGSYHCTGYLNKVECKSDKFSIAVVKDYTIEYRWLQLIFPSLAVILFAVDTGLWFSTHKQFESILKIQKTGKGKKKG</sequence>
<evidence type="ECO:0000256" key="7">
    <source>
        <dbReference type="ARBA" id="ARBA00023157"/>
    </source>
</evidence>
<dbReference type="FunFam" id="2.60.40.10:FF:000356">
    <property type="entry name" value="Low affinity immunoglobulin gamma Fc region receptor III-A"/>
    <property type="match status" value="1"/>
</dbReference>
<dbReference type="PROSITE" id="PS50835">
    <property type="entry name" value="IG_LIKE"/>
    <property type="match status" value="1"/>
</dbReference>
<dbReference type="SMART" id="SM00409">
    <property type="entry name" value="IG"/>
    <property type="match status" value="2"/>
</dbReference>
<dbReference type="FunFam" id="2.60.40.10:FF:000217">
    <property type="entry name" value="High affinity immunoglobulin gamma Fc receptor I"/>
    <property type="match status" value="1"/>
</dbReference>
<dbReference type="InterPro" id="IPR013783">
    <property type="entry name" value="Ig-like_fold"/>
</dbReference>
<dbReference type="GeneTree" id="ENSGT01050000244808"/>
<evidence type="ECO:0000256" key="3">
    <source>
        <dbReference type="ARBA" id="ARBA00022692"/>
    </source>
</evidence>
<dbReference type="Ensembl" id="ENSRNOT00000083561.3">
    <property type="protein sequence ID" value="ENSRNOP00000069343.2"/>
    <property type="gene ID" value="ENSRNOG00000009177.9"/>
</dbReference>
<keyword evidence="14" id="KW-1185">Reference proteome</keyword>
<name>A0A0G2JV43_RAT</name>
<evidence type="ECO:0000256" key="5">
    <source>
        <dbReference type="ARBA" id="ARBA00022989"/>
    </source>
</evidence>
<evidence type="ECO:0000256" key="2">
    <source>
        <dbReference type="ARBA" id="ARBA00022475"/>
    </source>
</evidence>
<reference evidence="13" key="1">
    <citation type="submission" date="2024-01" db="EMBL/GenBank/DDBJ databases">
        <title>GRCr8: a new rat reference genome assembly contstructed from accurate long reads and long range scaffolding.</title>
        <authorList>
            <person name="Doris P.A."/>
            <person name="Kalbfleisch T."/>
            <person name="Li K."/>
            <person name="Howe K."/>
            <person name="Wood J."/>
        </authorList>
    </citation>
    <scope>NUCLEOTIDE SEQUENCE [LARGE SCALE GENOMIC DNA]</scope>
    <source>
        <strain evidence="13">Brown Norway</strain>
    </source>
</reference>
<dbReference type="CDD" id="cd05752">
    <property type="entry name" value="Ig1_FcgammaR_like"/>
    <property type="match status" value="1"/>
</dbReference>
<dbReference type="PANTHER" id="PTHR11481:SF12">
    <property type="entry name" value="HIGH AFFINITY IMMUNOGLOBULIN EPSILON RECEPTOR SUBUNIT ALPHA"/>
    <property type="match status" value="1"/>
</dbReference>
<keyword evidence="7" id="KW-1015">Disulfide bond</keyword>
<feature type="transmembrane region" description="Helical" evidence="10">
    <location>
        <begin position="195"/>
        <end position="217"/>
    </location>
</feature>
<keyword evidence="9" id="KW-0393">Immunoglobulin domain</keyword>
<reference evidence="13" key="3">
    <citation type="submission" date="2025-09" db="UniProtKB">
        <authorList>
            <consortium name="Ensembl"/>
        </authorList>
    </citation>
    <scope>IDENTIFICATION</scope>
    <source>
        <strain evidence="13">Brown Norway</strain>
    </source>
</reference>
<dbReference type="InterPro" id="IPR003599">
    <property type="entry name" value="Ig_sub"/>
</dbReference>
<evidence type="ECO:0000256" key="9">
    <source>
        <dbReference type="ARBA" id="ARBA00023319"/>
    </source>
</evidence>
<dbReference type="ExpressionAtlas" id="A0A0G2JV43">
    <property type="expression patterns" value="baseline and differential"/>
</dbReference>
<evidence type="ECO:0000256" key="11">
    <source>
        <dbReference type="SAM" id="SignalP"/>
    </source>
</evidence>
<keyword evidence="2" id="KW-1003">Cell membrane</keyword>
<keyword evidence="3 10" id="KW-0812">Transmembrane</keyword>
<keyword evidence="8" id="KW-0325">Glycoprotein</keyword>
<organism evidence="13 14">
    <name type="scientific">Rattus norvegicus</name>
    <name type="common">Rat</name>
    <dbReference type="NCBI Taxonomy" id="10116"/>
    <lineage>
        <taxon>Eukaryota</taxon>
        <taxon>Metazoa</taxon>
        <taxon>Chordata</taxon>
        <taxon>Craniata</taxon>
        <taxon>Vertebrata</taxon>
        <taxon>Euteleostomi</taxon>
        <taxon>Mammalia</taxon>
        <taxon>Eutheria</taxon>
        <taxon>Euarchontoglires</taxon>
        <taxon>Glires</taxon>
        <taxon>Rodentia</taxon>
        <taxon>Myomorpha</taxon>
        <taxon>Muroidea</taxon>
        <taxon>Muridae</taxon>
        <taxon>Murinae</taxon>
        <taxon>Rattus</taxon>
    </lineage>
</organism>
<feature type="chain" id="PRO_5035187730" evidence="11">
    <location>
        <begin position="25"/>
        <end position="238"/>
    </location>
</feature>
<dbReference type="InterPro" id="IPR007110">
    <property type="entry name" value="Ig-like_dom"/>
</dbReference>
<feature type="domain" description="Ig-like" evidence="12">
    <location>
        <begin position="35"/>
        <end position="96"/>
    </location>
</feature>
<dbReference type="Pfam" id="PF13895">
    <property type="entry name" value="Ig_2"/>
    <property type="match status" value="1"/>
</dbReference>
<evidence type="ECO:0000313" key="15">
    <source>
        <dbReference type="RGD" id="2597"/>
    </source>
</evidence>
<dbReference type="AlphaFoldDB" id="A0A0G2JV43"/>
<evidence type="ECO:0000313" key="13">
    <source>
        <dbReference type="Ensembl" id="ENSRNOP00000069343.2"/>
    </source>
</evidence>
<dbReference type="Gene3D" id="2.60.40.10">
    <property type="entry name" value="Immunoglobulins"/>
    <property type="match status" value="2"/>
</dbReference>
<feature type="signal peptide" evidence="11">
    <location>
        <begin position="1"/>
        <end position="24"/>
    </location>
</feature>
<proteinExistence type="predicted"/>
<dbReference type="Bgee" id="ENSRNOG00000009177">
    <property type="expression patterns" value="Expressed in stomach and 11 other cell types or tissues"/>
</dbReference>
<accession>A0A0G2JV43</accession>
<evidence type="ECO:0000259" key="12">
    <source>
        <dbReference type="PROSITE" id="PS50835"/>
    </source>
</evidence>
<dbReference type="RefSeq" id="XP_038946301.1">
    <property type="nucleotide sequence ID" value="XM_039090373.2"/>
</dbReference>
<evidence type="ECO:0000256" key="1">
    <source>
        <dbReference type="ARBA" id="ARBA00004251"/>
    </source>
</evidence>
<dbReference type="RGD" id="2597">
    <property type="gene designation" value="Fcer1a"/>
</dbReference>
<keyword evidence="6 10" id="KW-0472">Membrane</keyword>
<gene>
    <name evidence="13 15" type="primary">Fcer1a</name>
</gene>
<evidence type="ECO:0000256" key="8">
    <source>
        <dbReference type="ARBA" id="ARBA00023180"/>
    </source>
</evidence>
<reference evidence="13" key="2">
    <citation type="submission" date="2025-08" db="UniProtKB">
        <authorList>
            <consortium name="Ensembl"/>
        </authorList>
    </citation>
    <scope>IDENTIFICATION</scope>
    <source>
        <strain evidence="13">Brown Norway</strain>
    </source>
</reference>
<dbReference type="InterPro" id="IPR050488">
    <property type="entry name" value="Ig_Fc_receptor"/>
</dbReference>
<comment type="subcellular location">
    <subcellularLocation>
        <location evidence="1">Cell membrane</location>
        <topology evidence="1">Single-pass type I membrane protein</topology>
    </subcellularLocation>
</comment>
<dbReference type="VEuPathDB" id="HostDB:ENSRNOG00000009177"/>
<evidence type="ECO:0000256" key="6">
    <source>
        <dbReference type="ARBA" id="ARBA00023136"/>
    </source>
</evidence>
<dbReference type="GeneID" id="25047"/>
<evidence type="ECO:0000256" key="4">
    <source>
        <dbReference type="ARBA" id="ARBA00022729"/>
    </source>
</evidence>
<evidence type="ECO:0000313" key="14">
    <source>
        <dbReference type="Proteomes" id="UP000002494"/>
    </source>
</evidence>